<reference evidence="2" key="1">
    <citation type="journal article" date="2012" name="PLoS Genet.">
        <title>The genomes of the fungal plant pathogens Cladosporium fulvum and Dothistroma septosporum reveal adaptation to different hosts and lifestyles but also signatures of common ancestry.</title>
        <authorList>
            <person name="de Wit P.J.G.M."/>
            <person name="van der Burgt A."/>
            <person name="Oekmen B."/>
            <person name="Stergiopoulos I."/>
            <person name="Abd-Elsalam K.A."/>
            <person name="Aerts A.L."/>
            <person name="Bahkali A.H."/>
            <person name="Beenen H.G."/>
            <person name="Chettri P."/>
            <person name="Cox M.P."/>
            <person name="Datema E."/>
            <person name="de Vries R.P."/>
            <person name="Dhillon B."/>
            <person name="Ganley A.R."/>
            <person name="Griffiths S.A."/>
            <person name="Guo Y."/>
            <person name="Hamelin R.C."/>
            <person name="Henrissat B."/>
            <person name="Kabir M.S."/>
            <person name="Jashni M.K."/>
            <person name="Kema G."/>
            <person name="Klaubauf S."/>
            <person name="Lapidus A."/>
            <person name="Levasseur A."/>
            <person name="Lindquist E."/>
            <person name="Mehrabi R."/>
            <person name="Ohm R.A."/>
            <person name="Owen T.J."/>
            <person name="Salamov A."/>
            <person name="Schwelm A."/>
            <person name="Schijlen E."/>
            <person name="Sun H."/>
            <person name="van den Burg H.A."/>
            <person name="van Ham R.C.H.J."/>
            <person name="Zhang S."/>
            <person name="Goodwin S.B."/>
            <person name="Grigoriev I.V."/>
            <person name="Collemare J."/>
            <person name="Bradshaw R.E."/>
        </authorList>
    </citation>
    <scope>NUCLEOTIDE SEQUENCE [LARGE SCALE GENOMIC DNA]</scope>
    <source>
        <strain evidence="2">NZE10 / CBS 128990</strain>
    </source>
</reference>
<sequence>MIADSPSDLTTWVMAVHHFRQELPRDICETLERCEKEDKTDYPEYEEAVMYFYNLHLCRLDPGPKELNDSFAALEEDNAVYYSMNGPSEFFVIGNLKNWSITAELKKITEITAPGGVMVVNGHYDEARDNTTEACWENPTAKTKWIRYPLSSHMPKLEETEGFLKDLGRFLTLE</sequence>
<keyword evidence="2" id="KW-1185">Reference proteome</keyword>
<dbReference type="OMA" id="WIAASAY"/>
<gene>
    <name evidence="1" type="ORF">DOTSEDRAFT_70735</name>
</gene>
<dbReference type="eggNOG" id="ENOG502S3TS">
    <property type="taxonomic scope" value="Eukaryota"/>
</dbReference>
<dbReference type="SUPFAM" id="SSF53474">
    <property type="entry name" value="alpha/beta-Hydrolases"/>
    <property type="match status" value="1"/>
</dbReference>
<evidence type="ECO:0000313" key="2">
    <source>
        <dbReference type="Proteomes" id="UP000016933"/>
    </source>
</evidence>
<dbReference type="Proteomes" id="UP000016933">
    <property type="component" value="Unassembled WGS sequence"/>
</dbReference>
<dbReference type="AlphaFoldDB" id="N1PVA0"/>
<proteinExistence type="predicted"/>
<reference evidence="1 2" key="2">
    <citation type="journal article" date="2012" name="PLoS Pathog.">
        <title>Diverse lifestyles and strategies of plant pathogenesis encoded in the genomes of eighteen Dothideomycetes fungi.</title>
        <authorList>
            <person name="Ohm R.A."/>
            <person name="Feau N."/>
            <person name="Henrissat B."/>
            <person name="Schoch C.L."/>
            <person name="Horwitz B.A."/>
            <person name="Barry K.W."/>
            <person name="Condon B.J."/>
            <person name="Copeland A.C."/>
            <person name="Dhillon B."/>
            <person name="Glaser F."/>
            <person name="Hesse C.N."/>
            <person name="Kosti I."/>
            <person name="LaButti K."/>
            <person name="Lindquist E.A."/>
            <person name="Lucas S."/>
            <person name="Salamov A.A."/>
            <person name="Bradshaw R.E."/>
            <person name="Ciuffetti L."/>
            <person name="Hamelin R.C."/>
            <person name="Kema G.H.J."/>
            <person name="Lawrence C."/>
            <person name="Scott J.A."/>
            <person name="Spatafora J.W."/>
            <person name="Turgeon B.G."/>
            <person name="de Wit P.J.G.M."/>
            <person name="Zhong S."/>
            <person name="Goodwin S.B."/>
            <person name="Grigoriev I.V."/>
        </authorList>
    </citation>
    <scope>NUCLEOTIDE SEQUENCE [LARGE SCALE GENOMIC DNA]</scope>
    <source>
        <strain evidence="2">NZE10 / CBS 128990</strain>
    </source>
</reference>
<evidence type="ECO:0000313" key="1">
    <source>
        <dbReference type="EMBL" id="EME46873.1"/>
    </source>
</evidence>
<protein>
    <recommendedName>
        <fullName evidence="3">AB hydrolase-1 domain-containing protein</fullName>
    </recommendedName>
</protein>
<organism evidence="1 2">
    <name type="scientific">Dothistroma septosporum (strain NZE10 / CBS 128990)</name>
    <name type="common">Red band needle blight fungus</name>
    <name type="synonym">Mycosphaerella pini</name>
    <dbReference type="NCBI Taxonomy" id="675120"/>
    <lineage>
        <taxon>Eukaryota</taxon>
        <taxon>Fungi</taxon>
        <taxon>Dikarya</taxon>
        <taxon>Ascomycota</taxon>
        <taxon>Pezizomycotina</taxon>
        <taxon>Dothideomycetes</taxon>
        <taxon>Dothideomycetidae</taxon>
        <taxon>Mycosphaerellales</taxon>
        <taxon>Mycosphaerellaceae</taxon>
        <taxon>Dothistroma</taxon>
    </lineage>
</organism>
<dbReference type="HOGENOM" id="CLU_1540010_0_0_1"/>
<evidence type="ECO:0008006" key="3">
    <source>
        <dbReference type="Google" id="ProtNLM"/>
    </source>
</evidence>
<dbReference type="EMBL" id="KB446537">
    <property type="protein sequence ID" value="EME46873.1"/>
    <property type="molecule type" value="Genomic_DNA"/>
</dbReference>
<dbReference type="Gene3D" id="3.40.50.1820">
    <property type="entry name" value="alpha/beta hydrolase"/>
    <property type="match status" value="1"/>
</dbReference>
<dbReference type="InterPro" id="IPR029058">
    <property type="entry name" value="AB_hydrolase_fold"/>
</dbReference>
<name>N1PVA0_DOTSN</name>
<accession>N1PVA0</accession>